<evidence type="ECO:0000256" key="1">
    <source>
        <dbReference type="ARBA" id="ARBA00004141"/>
    </source>
</evidence>
<feature type="transmembrane region" description="Helical" evidence="13">
    <location>
        <begin position="189"/>
        <end position="211"/>
    </location>
</feature>
<dbReference type="AlphaFoldDB" id="A0A0V0RXW1"/>
<comment type="similarity">
    <text evidence="10">Belongs to the SLP1 family.</text>
</comment>
<accession>A0A0V0RXW1</accession>
<comment type="subcellular location">
    <subcellularLocation>
        <location evidence="9">Endomembrane system</location>
        <topology evidence="9">Single-pass type I membrane protein</topology>
    </subcellularLocation>
    <subcellularLocation>
        <location evidence="2">Endoplasmic reticulum membrane</location>
        <topology evidence="2">Single-pass membrane protein</topology>
    </subcellularLocation>
    <subcellularLocation>
        <location evidence="1">Membrane</location>
        <topology evidence="1">Multi-pass membrane protein</topology>
    </subcellularLocation>
</comment>
<sequence>LNRFMLRLCRLCYSLPTLSVPLARNIHRFRRVEKKIIPRKSTDISEKVVNGRNFRRSVEQFVVPVTERSLRSLCKPILFTAAFGCSCFLAATVAEYERYQSEKEYLLDRRNWRYEYGRKVGTLRQQLNDIWGKITIGQKTIGGIIALNVAVYLAWKVPKLHPLLKRYFVCGYFGASLCTPMVYSVFSHIIFLHMAVNMYVLWSFGPMLVPLMGLEQFVALYLTSGAVSSMCSLIVKAINGNKKISVGASGAILATLMYTCCKIPDSELTIVFLPFLTFTTSQAIIMVIGFDLAGLLFRWRLLDHAAHLGGSFFGILFYIGLTLFFILVVLRVKVTSEINKSATFMLSYRHGSIEVRMSFFSCDVSCMPPFADGEVCFKKVRTSYGLLINLIDDIAFGRTVRSVETPNETISDEEPLQSFDEWTKKKLEEQQNLKPVGKGRGFVLFCFCCVRLNCVVCTVFQKLVATPSGSTATPYTNRNYASKDCGAKIMQANAGAQNVAALLKDKERDEYMLNACQTEVPKWFIVELCETVQISAVEIANFELFSSSPKQFRLWVSERYPTIEWNLVGEWTAQDAREVQRFQIPLKQYAKYIRVELLSHYGSEHFCPVSLFRVFGISMVEEYEAEAMHLEDEPNVPTSASPGEGVDPSSPSLVAVDQDSAKSNDSSKMDLLNTAKDAVVNMAKEMLGKAKGVLRVVQIAADKETATLEDNVPQRASCWTCTEQAVQSSTKYCYFIRLVAAKAPSMTTPSNLAEAEDVVSVSYRPTLLSLWNETEESGTHESGSSFDQLTTTADSDGKQWNGVAERQEQQQEDEKSNHHNGAADERLMCYLDNSSSVKNLSSLTKNPFDERLSPVVDAKDEEEEEIKNKKKKKKKKKNNNKEEEVEMRAQKVYTKMSRETDELGMAQLPNELALPGSSTSSKESVFIRLNNRLKTLEMNVSLSSQYLSELSRNYKRQIEEIQRLLNKTMQIAGDVEMRLMMLIKSQDQTLGVLQSKVDNLTKRISLPVDRWVDQEAKWLQYHYWLFFAQLGFCLLTLVLLMRSLRGALLKRDDVVRIVLEVLNMRAAQHANSGAFTAFNNSPYGSRNTSSGSSAVRLGAGLVSHRKRSCSVNQHDKDLKLNRSNNNPLSVSNLTRAKLVHATPNGSGSYHTHKSNGNSGGGDRHSRYQHLAGVLFSADSSKVPRNAELVRWLEMPIRLCTVKNVGSKKCKLFQQQQRWMIASSPADKLLLSASLSSSKQS</sequence>
<keyword evidence="8" id="KW-0325">Glycoprotein</keyword>
<dbReference type="InterPro" id="IPR012919">
    <property type="entry name" value="SUN_dom"/>
</dbReference>
<dbReference type="Gene3D" id="2.60.120.260">
    <property type="entry name" value="Galactose-binding domain-like"/>
    <property type="match status" value="1"/>
</dbReference>
<dbReference type="PROSITE" id="PS51469">
    <property type="entry name" value="SUN"/>
    <property type="match status" value="1"/>
</dbReference>
<evidence type="ECO:0000256" key="5">
    <source>
        <dbReference type="ARBA" id="ARBA00022824"/>
    </source>
</evidence>
<dbReference type="FunFam" id="2.60.120.260:FF:000099">
    <property type="entry name" value="Uncharacterized protein, isoform C"/>
    <property type="match status" value="1"/>
</dbReference>
<evidence type="ECO:0000256" key="9">
    <source>
        <dbReference type="ARBA" id="ARBA00046288"/>
    </source>
</evidence>
<dbReference type="EMBL" id="JYDL01000062">
    <property type="protein sequence ID" value="KRX19223.1"/>
    <property type="molecule type" value="Genomic_DNA"/>
</dbReference>
<dbReference type="Pfam" id="PF01694">
    <property type="entry name" value="Rhomboid"/>
    <property type="match status" value="1"/>
</dbReference>
<feature type="non-terminal residue" evidence="15">
    <location>
        <position position="1"/>
    </location>
</feature>
<feature type="compositionally biased region" description="Basic residues" evidence="12">
    <location>
        <begin position="868"/>
        <end position="878"/>
    </location>
</feature>
<proteinExistence type="inferred from homology"/>
<feature type="region of interest" description="Disordered" evidence="12">
    <location>
        <begin position="773"/>
        <end position="823"/>
    </location>
</feature>
<evidence type="ECO:0000256" key="11">
    <source>
        <dbReference type="ARBA" id="ARBA00064635"/>
    </source>
</evidence>
<dbReference type="InterPro" id="IPR008979">
    <property type="entry name" value="Galactose-bd-like_sf"/>
</dbReference>
<evidence type="ECO:0000256" key="3">
    <source>
        <dbReference type="ARBA" id="ARBA00022692"/>
    </source>
</evidence>
<feature type="transmembrane region" description="Helical" evidence="13">
    <location>
        <begin position="310"/>
        <end position="330"/>
    </location>
</feature>
<dbReference type="PANTHER" id="PTHR12953">
    <property type="entry name" value="MEMBRANE PROTEIN CH1 RELATED"/>
    <property type="match status" value="1"/>
</dbReference>
<comment type="subunit">
    <text evidence="11">Interacts with EMP65.</text>
</comment>
<keyword evidence="4" id="KW-0732">Signal</keyword>
<feature type="transmembrane region" description="Helical" evidence="13">
    <location>
        <begin position="167"/>
        <end position="183"/>
    </location>
</feature>
<keyword evidence="5" id="KW-0256">Endoplasmic reticulum</keyword>
<feature type="transmembrane region" description="Helical" evidence="13">
    <location>
        <begin position="1021"/>
        <end position="1041"/>
    </location>
</feature>
<comment type="caution">
    <text evidence="15">The sequence shown here is derived from an EMBL/GenBank/DDBJ whole genome shotgun (WGS) entry which is preliminary data.</text>
</comment>
<keyword evidence="6 13" id="KW-1133">Transmembrane helix</keyword>
<dbReference type="InterPro" id="IPR022764">
    <property type="entry name" value="Peptidase_S54_rhomboid_dom"/>
</dbReference>
<dbReference type="SUPFAM" id="SSF144091">
    <property type="entry name" value="Rhomboid-like"/>
    <property type="match status" value="1"/>
</dbReference>
<dbReference type="GO" id="GO:0034975">
    <property type="term" value="P:protein folding in endoplasmic reticulum"/>
    <property type="evidence" value="ECO:0007669"/>
    <property type="project" value="TreeGrafter"/>
</dbReference>
<name>A0A0V0RXW1_9BILA</name>
<feature type="region of interest" description="Disordered" evidence="12">
    <location>
        <begin position="854"/>
        <end position="887"/>
    </location>
</feature>
<dbReference type="OrthoDB" id="10260614at2759"/>
<keyword evidence="3 13" id="KW-0812">Transmembrane</keyword>
<evidence type="ECO:0000259" key="14">
    <source>
        <dbReference type="PROSITE" id="PS51469"/>
    </source>
</evidence>
<feature type="transmembrane region" description="Helical" evidence="13">
    <location>
        <begin position="136"/>
        <end position="155"/>
    </location>
</feature>
<feature type="domain" description="SUN" evidence="14">
    <location>
        <begin position="456"/>
        <end position="619"/>
    </location>
</feature>
<dbReference type="PANTHER" id="PTHR12953:SF0">
    <property type="entry name" value="SUN DOMAIN-CONTAINING OSSIFICATION FACTOR"/>
    <property type="match status" value="1"/>
</dbReference>
<dbReference type="FunFam" id="1.20.1540.10:FF:000012">
    <property type="entry name" value="Rhomboid family protein"/>
    <property type="match status" value="1"/>
</dbReference>
<evidence type="ECO:0000256" key="12">
    <source>
        <dbReference type="SAM" id="MobiDB-lite"/>
    </source>
</evidence>
<evidence type="ECO:0000313" key="15">
    <source>
        <dbReference type="EMBL" id="KRX19223.1"/>
    </source>
</evidence>
<gene>
    <name evidence="15" type="primary">Parl</name>
    <name evidence="15" type="ORF">T07_5205</name>
</gene>
<feature type="compositionally biased region" description="Basic and acidic residues" evidence="12">
    <location>
        <begin position="805"/>
        <end position="823"/>
    </location>
</feature>
<dbReference type="GO" id="GO:0006508">
    <property type="term" value="P:proteolysis"/>
    <property type="evidence" value="ECO:0007669"/>
    <property type="project" value="UniProtKB-ARBA"/>
</dbReference>
<dbReference type="GO" id="GO:0004252">
    <property type="term" value="F:serine-type endopeptidase activity"/>
    <property type="evidence" value="ECO:0007669"/>
    <property type="project" value="InterPro"/>
</dbReference>
<dbReference type="SUPFAM" id="SSF49785">
    <property type="entry name" value="Galactose-binding domain-like"/>
    <property type="match status" value="1"/>
</dbReference>
<feature type="region of interest" description="Disordered" evidence="12">
    <location>
        <begin position="633"/>
        <end position="667"/>
    </location>
</feature>
<organism evidence="15 16">
    <name type="scientific">Trichinella nelsoni</name>
    <dbReference type="NCBI Taxonomy" id="6336"/>
    <lineage>
        <taxon>Eukaryota</taxon>
        <taxon>Metazoa</taxon>
        <taxon>Ecdysozoa</taxon>
        <taxon>Nematoda</taxon>
        <taxon>Enoplea</taxon>
        <taxon>Dorylaimia</taxon>
        <taxon>Trichinellida</taxon>
        <taxon>Trichinellidae</taxon>
        <taxon>Trichinella</taxon>
    </lineage>
</organism>
<dbReference type="InterPro" id="IPR035952">
    <property type="entry name" value="Rhomboid-like_sf"/>
</dbReference>
<evidence type="ECO:0000256" key="13">
    <source>
        <dbReference type="SAM" id="Phobius"/>
    </source>
</evidence>
<feature type="transmembrane region" description="Helical" evidence="13">
    <location>
        <begin position="77"/>
        <end position="96"/>
    </location>
</feature>
<reference evidence="15 16" key="1">
    <citation type="submission" date="2015-01" db="EMBL/GenBank/DDBJ databases">
        <title>Evolution of Trichinella species and genotypes.</title>
        <authorList>
            <person name="Korhonen P.K."/>
            <person name="Edoardo P."/>
            <person name="Giuseppe L.R."/>
            <person name="Gasser R.B."/>
        </authorList>
    </citation>
    <scope>NUCLEOTIDE SEQUENCE [LARGE SCALE GENOMIC DNA]</scope>
    <source>
        <strain evidence="15">ISS37</strain>
    </source>
</reference>
<dbReference type="InterPro" id="IPR045120">
    <property type="entry name" value="Suco/Slp1-like"/>
</dbReference>
<evidence type="ECO:0000256" key="6">
    <source>
        <dbReference type="ARBA" id="ARBA00022989"/>
    </source>
</evidence>
<evidence type="ECO:0000256" key="2">
    <source>
        <dbReference type="ARBA" id="ARBA00004389"/>
    </source>
</evidence>
<feature type="transmembrane region" description="Helical" evidence="13">
    <location>
        <begin position="268"/>
        <end position="290"/>
    </location>
</feature>
<evidence type="ECO:0000256" key="7">
    <source>
        <dbReference type="ARBA" id="ARBA00023136"/>
    </source>
</evidence>
<evidence type="ECO:0000256" key="10">
    <source>
        <dbReference type="ARBA" id="ARBA00061226"/>
    </source>
</evidence>
<evidence type="ECO:0000256" key="4">
    <source>
        <dbReference type="ARBA" id="ARBA00022729"/>
    </source>
</evidence>
<dbReference type="Gene3D" id="1.20.1540.10">
    <property type="entry name" value="Rhomboid-like"/>
    <property type="match status" value="1"/>
</dbReference>
<feature type="region of interest" description="Disordered" evidence="12">
    <location>
        <begin position="1141"/>
        <end position="1165"/>
    </location>
</feature>
<protein>
    <submittedName>
        <fullName evidence="15">Presenilins-associated rhomboid-like protein, mitochondrial</fullName>
    </submittedName>
</protein>
<dbReference type="Pfam" id="PF07738">
    <property type="entry name" value="Sad1_UNC"/>
    <property type="match status" value="1"/>
</dbReference>
<evidence type="ECO:0000313" key="16">
    <source>
        <dbReference type="Proteomes" id="UP000054630"/>
    </source>
</evidence>
<keyword evidence="7 13" id="KW-0472">Membrane</keyword>
<evidence type="ECO:0000256" key="8">
    <source>
        <dbReference type="ARBA" id="ARBA00023180"/>
    </source>
</evidence>
<dbReference type="Proteomes" id="UP000054630">
    <property type="component" value="Unassembled WGS sequence"/>
</dbReference>
<dbReference type="GO" id="GO:0005789">
    <property type="term" value="C:endoplasmic reticulum membrane"/>
    <property type="evidence" value="ECO:0007669"/>
    <property type="project" value="UniProtKB-SubCell"/>
</dbReference>
<keyword evidence="16" id="KW-1185">Reference proteome</keyword>